<dbReference type="EMBL" id="SWAU01000359">
    <property type="protein sequence ID" value="TKA94426.1"/>
    <property type="molecule type" value="Genomic_DNA"/>
</dbReference>
<evidence type="ECO:0000313" key="2">
    <source>
        <dbReference type="EMBL" id="TKA94426.1"/>
    </source>
</evidence>
<evidence type="ECO:0000256" key="1">
    <source>
        <dbReference type="SAM" id="MobiDB-lite"/>
    </source>
</evidence>
<accession>A0A4U0YV89</accession>
<proteinExistence type="predicted"/>
<comment type="caution">
    <text evidence="2">The sequence shown here is derived from an EMBL/GenBank/DDBJ whole genome shotgun (WGS) entry which is preliminary data.</text>
</comment>
<reference evidence="2 3" key="1">
    <citation type="submission" date="2019-04" db="EMBL/GenBank/DDBJ databases">
        <title>Crypto-aerobic microbial life in anoxic (sulfidic) marine sediments.</title>
        <authorList>
            <person name="Bhattacharya S."/>
            <person name="Roy C."/>
            <person name="Mondal N."/>
            <person name="Sarkar J."/>
            <person name="Mandal S."/>
            <person name="Rameez M.J."/>
            <person name="Ghosh W."/>
        </authorList>
    </citation>
    <scope>NUCLEOTIDE SEQUENCE [LARGE SCALE GENOMIC DNA]</scope>
    <source>
        <strain evidence="2 3">SBBC</strain>
    </source>
</reference>
<evidence type="ECO:0000313" key="3">
    <source>
        <dbReference type="Proteomes" id="UP000306340"/>
    </source>
</evidence>
<dbReference type="Proteomes" id="UP000306340">
    <property type="component" value="Unassembled WGS sequence"/>
</dbReference>
<feature type="non-terminal residue" evidence="2">
    <location>
        <position position="71"/>
    </location>
</feature>
<organism evidence="2 3">
    <name type="scientific">Cereibacter changlensis</name>
    <dbReference type="NCBI Taxonomy" id="402884"/>
    <lineage>
        <taxon>Bacteria</taxon>
        <taxon>Pseudomonadati</taxon>
        <taxon>Pseudomonadota</taxon>
        <taxon>Alphaproteobacteria</taxon>
        <taxon>Rhodobacterales</taxon>
        <taxon>Paracoccaceae</taxon>
        <taxon>Cereibacter</taxon>
    </lineage>
</organism>
<feature type="compositionally biased region" description="Basic residues" evidence="1">
    <location>
        <begin position="7"/>
        <end position="19"/>
    </location>
</feature>
<sequence length="71" mass="8091">MAQDAGRRHRHRGRRRHVEHRGAGPLSPTFPEATAAGEIPRRLVFRNAGFLRQPRLRRILALAGHELRLGL</sequence>
<dbReference type="AlphaFoldDB" id="A0A4U0YV89"/>
<name>A0A4U0YV89_9RHOB</name>
<gene>
    <name evidence="2" type="ORF">FAZ78_22430</name>
</gene>
<protein>
    <submittedName>
        <fullName evidence="2">Uncharacterized protein</fullName>
    </submittedName>
</protein>
<feature type="region of interest" description="Disordered" evidence="1">
    <location>
        <begin position="1"/>
        <end position="33"/>
    </location>
</feature>